<sequence>MEGLILAGEPFTPAELQALGSRGAVVPLVPGVWARPEAARRPGVRAEALWMLGGPVLAGGWTAIGSSAAWVLTGGAVPERLHAAVPHFHRLPAGGSPLPWTLTQSDVAAGPDGQAPAEEDVLRIGPLRVTTPERTVEDLLLSPDPDAARTAAAVIAAHGAAGLRERLARHSRRSGVVAARRRLDVLLGALEAAG</sequence>
<dbReference type="RefSeq" id="WP_184170751.1">
    <property type="nucleotide sequence ID" value="NZ_BAABAG010000005.1"/>
</dbReference>
<protein>
    <recommendedName>
        <fullName evidence="3">AbiEi antitoxin C-terminal domain-containing protein</fullName>
    </recommendedName>
</protein>
<gene>
    <name evidence="1" type="ORF">HDA33_000584</name>
</gene>
<evidence type="ECO:0000313" key="2">
    <source>
        <dbReference type="Proteomes" id="UP000567246"/>
    </source>
</evidence>
<comment type="caution">
    <text evidence="1">The sequence shown here is derived from an EMBL/GenBank/DDBJ whole genome shotgun (WGS) entry which is preliminary data.</text>
</comment>
<dbReference type="AlphaFoldDB" id="A0A7W9JHI2"/>
<name>A0A7W9JHI2_9MICC</name>
<dbReference type="Proteomes" id="UP000567246">
    <property type="component" value="Unassembled WGS sequence"/>
</dbReference>
<evidence type="ECO:0008006" key="3">
    <source>
        <dbReference type="Google" id="ProtNLM"/>
    </source>
</evidence>
<organism evidence="1 2">
    <name type="scientific">Micrococcus endophyticus</name>
    <dbReference type="NCBI Taxonomy" id="455343"/>
    <lineage>
        <taxon>Bacteria</taxon>
        <taxon>Bacillati</taxon>
        <taxon>Actinomycetota</taxon>
        <taxon>Actinomycetes</taxon>
        <taxon>Micrococcales</taxon>
        <taxon>Micrococcaceae</taxon>
        <taxon>Micrococcus</taxon>
    </lineage>
</organism>
<proteinExistence type="predicted"/>
<evidence type="ECO:0000313" key="1">
    <source>
        <dbReference type="EMBL" id="MBB5848020.1"/>
    </source>
</evidence>
<accession>A0A7W9JHI2</accession>
<dbReference type="EMBL" id="JACHMW010000001">
    <property type="protein sequence ID" value="MBB5848020.1"/>
    <property type="molecule type" value="Genomic_DNA"/>
</dbReference>
<keyword evidence="2" id="KW-1185">Reference proteome</keyword>
<reference evidence="1 2" key="1">
    <citation type="submission" date="2020-08" db="EMBL/GenBank/DDBJ databases">
        <title>Sequencing the genomes of 1000 actinobacteria strains.</title>
        <authorList>
            <person name="Klenk H.-P."/>
        </authorList>
    </citation>
    <scope>NUCLEOTIDE SEQUENCE [LARGE SCALE GENOMIC DNA]</scope>
    <source>
        <strain evidence="1 2">DSM 17945</strain>
    </source>
</reference>